<feature type="region of interest" description="Disordered" evidence="1">
    <location>
        <begin position="417"/>
        <end position="569"/>
    </location>
</feature>
<dbReference type="PANTHER" id="PTHR36027:SF1">
    <property type="entry name" value="MEIOSIS-SPECIFIC PROTEIN ASY3"/>
    <property type="match status" value="1"/>
</dbReference>
<feature type="compositionally biased region" description="Basic and acidic residues" evidence="1">
    <location>
        <begin position="447"/>
        <end position="457"/>
    </location>
</feature>
<name>A0A1D1XWQ6_9ARAE</name>
<feature type="domain" description="Meiosis-specific protein ASY3-like coiled-coil" evidence="2">
    <location>
        <begin position="640"/>
        <end position="815"/>
    </location>
</feature>
<organism evidence="3">
    <name type="scientific">Anthurium amnicola</name>
    <dbReference type="NCBI Taxonomy" id="1678845"/>
    <lineage>
        <taxon>Eukaryota</taxon>
        <taxon>Viridiplantae</taxon>
        <taxon>Streptophyta</taxon>
        <taxon>Embryophyta</taxon>
        <taxon>Tracheophyta</taxon>
        <taxon>Spermatophyta</taxon>
        <taxon>Magnoliopsida</taxon>
        <taxon>Liliopsida</taxon>
        <taxon>Araceae</taxon>
        <taxon>Pothoideae</taxon>
        <taxon>Potheae</taxon>
        <taxon>Anthurium</taxon>
    </lineage>
</organism>
<evidence type="ECO:0000256" key="1">
    <source>
        <dbReference type="SAM" id="MobiDB-lite"/>
    </source>
</evidence>
<dbReference type="InterPro" id="IPR046845">
    <property type="entry name" value="ASY3-like_CC"/>
</dbReference>
<dbReference type="Pfam" id="PF20435">
    <property type="entry name" value="ASY3-like"/>
    <property type="match status" value="1"/>
</dbReference>
<gene>
    <name evidence="3" type="ORF">g.50091</name>
</gene>
<dbReference type="GO" id="GO:0051321">
    <property type="term" value="P:meiotic cell cycle"/>
    <property type="evidence" value="ECO:0007669"/>
    <property type="project" value="InterPro"/>
</dbReference>
<feature type="compositionally biased region" description="Low complexity" evidence="1">
    <location>
        <begin position="345"/>
        <end position="361"/>
    </location>
</feature>
<accession>A0A1D1XWQ6</accession>
<evidence type="ECO:0000313" key="3">
    <source>
        <dbReference type="EMBL" id="JAT46826.1"/>
    </source>
</evidence>
<feature type="compositionally biased region" description="Polar residues" evidence="1">
    <location>
        <begin position="558"/>
        <end position="569"/>
    </location>
</feature>
<dbReference type="PANTHER" id="PTHR36027">
    <property type="entry name" value="MEIOSIS-SPECIFIC PROTEIN ASY3"/>
    <property type="match status" value="1"/>
</dbReference>
<feature type="region of interest" description="Disordered" evidence="1">
    <location>
        <begin position="318"/>
        <end position="382"/>
    </location>
</feature>
<evidence type="ECO:0000259" key="2">
    <source>
        <dbReference type="Pfam" id="PF20435"/>
    </source>
</evidence>
<proteinExistence type="predicted"/>
<dbReference type="InterPro" id="IPR037731">
    <property type="entry name" value="ASY3-like"/>
</dbReference>
<protein>
    <recommendedName>
        <fullName evidence="2">Meiosis-specific protein ASY3-like coiled-coil domain-containing protein</fullName>
    </recommendedName>
</protein>
<sequence length="819" mass="91610">MAVDLRNGLVTSYQSGSSIRLPSQRFPKVSIGIMVEKTPKMGFLARKEDETLLPAKGLVPSSQEKIVKVDGGLGSTTVFAENVTLGKEKLSPWFSTRSMHHETPTAQTVLHVKASLLQSDDGLPEKLDGAIYEKRREKSGNVYGVEEIAFAATQEMHLLHKENAEEPPKCREDRSEALRMKLWEALGVASSQGKHISNPPLAKENAKLSKTENHEDCQIHEVPKHRQDTDTIETDSENLNMSPRKCSPNQTMRRPFTRSFARKKDLGKTLPKLQLEKSNARKNLSSSRLEIKQKSKEKNIFAFDEGEKQMESSMFAANGHLPVSDQKKNGIKSARVEPRRISFPSRSVSRKSLQSSKNLQSSDEEQPKPSPENEANRRSAVQDTRTIHCEVENNRQPSNSLSGKFVSSKKIHLENLSNSSLSSSSDTRELDSPPPEMVFKGSQSRPLSKDGKRHEKLSGPTLTRKPSSIDHLYSPTFAVNMTTSPLERRSTEDRFPSPMLSEEKAPAKSSKSPLNPRASSSESVVHPEPSDGTRDPQASPTGESTPVGKGKTSEKCLSPSQVQPLSSESLEMDEHVDRGFRKTQRWYSKASAHNKSPFTLRHGKRIRTLEDVEVRKFEPSSVFPFNFSGNGETIVSDGLLDNTPENGLARAITQLTVVMERFKAKIKLHTCKKSSEILSSVGDSIHLRLQEIESLIQADAEKFTSLGKSKRKRLESTFLEQQEKLKAIHEKFKEEVNQHLVDCRGTLEELEAYQEELKGNVERQKAAHRKLVLQVKEAAETRLADAETSIATVHKVARKKMNGLKHAMREWLADDGMLN</sequence>
<reference evidence="3" key="1">
    <citation type="submission" date="2015-07" db="EMBL/GenBank/DDBJ databases">
        <title>Transcriptome Assembly of Anthurium amnicola.</title>
        <authorList>
            <person name="Suzuki J."/>
        </authorList>
    </citation>
    <scope>NUCLEOTIDE SEQUENCE</scope>
</reference>
<feature type="region of interest" description="Disordered" evidence="1">
    <location>
        <begin position="258"/>
        <end position="291"/>
    </location>
</feature>
<feature type="compositionally biased region" description="Low complexity" evidence="1">
    <location>
        <begin position="507"/>
        <end position="527"/>
    </location>
</feature>
<dbReference type="AlphaFoldDB" id="A0A1D1XWQ6"/>
<dbReference type="EMBL" id="GDJX01021110">
    <property type="protein sequence ID" value="JAT46826.1"/>
    <property type="molecule type" value="Transcribed_RNA"/>
</dbReference>
<feature type="compositionally biased region" description="Basic and acidic residues" evidence="1">
    <location>
        <begin position="486"/>
        <end position="506"/>
    </location>
</feature>